<dbReference type="Proteomes" id="UP000187209">
    <property type="component" value="Unassembled WGS sequence"/>
</dbReference>
<dbReference type="EMBL" id="MPUH01001297">
    <property type="protein sequence ID" value="OMJ68670.1"/>
    <property type="molecule type" value="Genomic_DNA"/>
</dbReference>
<proteinExistence type="predicted"/>
<dbReference type="AlphaFoldDB" id="A0A1R2AWA1"/>
<keyword evidence="4" id="KW-1185">Reference proteome</keyword>
<accession>A0A1R2AWA1</accession>
<protein>
    <submittedName>
        <fullName evidence="3">Uncharacterized protein</fullName>
    </submittedName>
</protein>
<feature type="transmembrane region" description="Helical" evidence="2">
    <location>
        <begin position="392"/>
        <end position="417"/>
    </location>
</feature>
<sequence length="476" mass="52433">MVFKNNLITPASADITIKLIEYIISTYKPVLTSSQTLEITACLGKLTGFLDFSKLSQMIKDVVNSYFETVLPGSEPLIQNSDISVYASRTLAESLSSQNINVGKNSLEIPNNAQLDANTICDTEFIVYPSNNTEVKFEVSFYISGTYTDSKLEMGQQQSTQLNSGIVYATVGGDFSSGKSYKCAYLGTDGNWMTTGCKVAESADGKTKMGLEHQSTFKVYEVSSTGSCGMGAGPLIIACAWAVIAIFGVIAFHIIDKNQEEEYKTANKYATYAFTSICIRQANGRRVSSIIYLFSIHIIFICLIGVLILGTGNPKKSTDKKYGVFSGENIIPGIVGWILTQILAIPIYYYTLNKYVPMKRALIAKYTALSISTLGFVGIIAMTAVFCKEFSFYWVVNYFIFLPFQIIIEIIFAAIVWKRQKSCTASISDKVAPEIEELNKSRRGKDFNTFKKRTQSQASVAEKGPNSSSVDISNIN</sequence>
<reference evidence="3 4" key="1">
    <citation type="submission" date="2016-11" db="EMBL/GenBank/DDBJ databases">
        <title>The macronuclear genome of Stentor coeruleus: a giant cell with tiny introns.</title>
        <authorList>
            <person name="Slabodnick M."/>
            <person name="Ruby J.G."/>
            <person name="Reiff S.B."/>
            <person name="Swart E.C."/>
            <person name="Gosai S."/>
            <person name="Prabakaran S."/>
            <person name="Witkowska E."/>
            <person name="Larue G.E."/>
            <person name="Fisher S."/>
            <person name="Freeman R.M."/>
            <person name="Gunawardena J."/>
            <person name="Chu W."/>
            <person name="Stover N.A."/>
            <person name="Gregory B.D."/>
            <person name="Nowacki M."/>
            <person name="Derisi J."/>
            <person name="Roy S.W."/>
            <person name="Marshall W.F."/>
            <person name="Sood P."/>
        </authorList>
    </citation>
    <scope>NUCLEOTIDE SEQUENCE [LARGE SCALE GENOMIC DNA]</scope>
    <source>
        <strain evidence="3">WM001</strain>
    </source>
</reference>
<evidence type="ECO:0000256" key="2">
    <source>
        <dbReference type="SAM" id="Phobius"/>
    </source>
</evidence>
<feature type="compositionally biased region" description="Polar residues" evidence="1">
    <location>
        <begin position="455"/>
        <end position="476"/>
    </location>
</feature>
<keyword evidence="2" id="KW-1133">Transmembrane helix</keyword>
<feature type="transmembrane region" description="Helical" evidence="2">
    <location>
        <begin position="290"/>
        <end position="310"/>
    </location>
</feature>
<evidence type="ECO:0000313" key="3">
    <source>
        <dbReference type="EMBL" id="OMJ68670.1"/>
    </source>
</evidence>
<feature type="transmembrane region" description="Helical" evidence="2">
    <location>
        <begin position="235"/>
        <end position="255"/>
    </location>
</feature>
<name>A0A1R2AWA1_9CILI</name>
<keyword evidence="2" id="KW-0812">Transmembrane</keyword>
<feature type="transmembrane region" description="Helical" evidence="2">
    <location>
        <begin position="363"/>
        <end position="386"/>
    </location>
</feature>
<evidence type="ECO:0000256" key="1">
    <source>
        <dbReference type="SAM" id="MobiDB-lite"/>
    </source>
</evidence>
<feature type="region of interest" description="Disordered" evidence="1">
    <location>
        <begin position="451"/>
        <end position="476"/>
    </location>
</feature>
<gene>
    <name evidence="3" type="ORF">SteCoe_33828</name>
</gene>
<feature type="transmembrane region" description="Helical" evidence="2">
    <location>
        <begin position="330"/>
        <end position="351"/>
    </location>
</feature>
<keyword evidence="2" id="KW-0472">Membrane</keyword>
<comment type="caution">
    <text evidence="3">The sequence shown here is derived from an EMBL/GenBank/DDBJ whole genome shotgun (WGS) entry which is preliminary data.</text>
</comment>
<organism evidence="3 4">
    <name type="scientific">Stentor coeruleus</name>
    <dbReference type="NCBI Taxonomy" id="5963"/>
    <lineage>
        <taxon>Eukaryota</taxon>
        <taxon>Sar</taxon>
        <taxon>Alveolata</taxon>
        <taxon>Ciliophora</taxon>
        <taxon>Postciliodesmatophora</taxon>
        <taxon>Heterotrichea</taxon>
        <taxon>Heterotrichida</taxon>
        <taxon>Stentoridae</taxon>
        <taxon>Stentor</taxon>
    </lineage>
</organism>
<evidence type="ECO:0000313" key="4">
    <source>
        <dbReference type="Proteomes" id="UP000187209"/>
    </source>
</evidence>